<name>A0A7M4DQF2_9MICO</name>
<dbReference type="AlphaFoldDB" id="A0A7M4DQF2"/>
<dbReference type="EMBL" id="CACRYJ010000061">
    <property type="protein sequence ID" value="VZO39696.1"/>
    <property type="molecule type" value="Genomic_DNA"/>
</dbReference>
<comment type="caution">
    <text evidence="1">The sequence shown here is derived from an EMBL/GenBank/DDBJ whole genome shotgun (WGS) entry which is preliminary data.</text>
</comment>
<dbReference type="Proteomes" id="UP000419743">
    <property type="component" value="Unassembled WGS sequence"/>
</dbReference>
<protein>
    <recommendedName>
        <fullName evidence="3">Transposase</fullName>
    </recommendedName>
</protein>
<keyword evidence="2" id="KW-1185">Reference proteome</keyword>
<sequence>MWVLLRVLGRVPRRLIWDNESGTGRGKRQYGATLPSGCSAAATLM</sequence>
<gene>
    <name evidence="1" type="ORF">HALOF300_04390</name>
</gene>
<accession>A0A7M4DQF2</accession>
<evidence type="ECO:0008006" key="3">
    <source>
        <dbReference type="Google" id="ProtNLM"/>
    </source>
</evidence>
<reference evidence="1 2" key="1">
    <citation type="submission" date="2019-11" db="EMBL/GenBank/DDBJ databases">
        <authorList>
            <person name="Criscuolo A."/>
        </authorList>
    </citation>
    <scope>NUCLEOTIDE SEQUENCE [LARGE SCALE GENOMIC DNA]</scope>
    <source>
        <strain evidence="1">CIP111667</strain>
    </source>
</reference>
<proteinExistence type="predicted"/>
<evidence type="ECO:0000313" key="1">
    <source>
        <dbReference type="EMBL" id="VZO39696.1"/>
    </source>
</evidence>
<organism evidence="1 2">
    <name type="scientific">Occultella aeris</name>
    <dbReference type="NCBI Taxonomy" id="2761496"/>
    <lineage>
        <taxon>Bacteria</taxon>
        <taxon>Bacillati</taxon>
        <taxon>Actinomycetota</taxon>
        <taxon>Actinomycetes</taxon>
        <taxon>Micrococcales</taxon>
        <taxon>Ruaniaceae</taxon>
        <taxon>Occultella</taxon>
    </lineage>
</organism>
<evidence type="ECO:0000313" key="2">
    <source>
        <dbReference type="Proteomes" id="UP000419743"/>
    </source>
</evidence>